<dbReference type="InterPro" id="IPR051913">
    <property type="entry name" value="GH2_Domain-Containing"/>
</dbReference>
<keyword evidence="3" id="KW-0326">Glycosidase</keyword>
<dbReference type="Pfam" id="PF00703">
    <property type="entry name" value="Glyco_hydro_2"/>
    <property type="match status" value="1"/>
</dbReference>
<evidence type="ECO:0000256" key="1">
    <source>
        <dbReference type="ARBA" id="ARBA00007401"/>
    </source>
</evidence>
<evidence type="ECO:0000313" key="8">
    <source>
        <dbReference type="EMBL" id="VGO12683.1"/>
    </source>
</evidence>
<feature type="domain" description="DUF4982" evidence="7">
    <location>
        <begin position="643"/>
        <end position="705"/>
    </location>
</feature>
<dbReference type="InterPro" id="IPR013783">
    <property type="entry name" value="Ig-like_fold"/>
</dbReference>
<name>A0A6C2TYJ6_PONDE</name>
<dbReference type="EMBL" id="CAAHFG010000001">
    <property type="protein sequence ID" value="VGO12683.1"/>
    <property type="molecule type" value="Genomic_DNA"/>
</dbReference>
<dbReference type="InterPro" id="IPR017853">
    <property type="entry name" value="GH"/>
</dbReference>
<sequence length="815" mass="92015">MKRKIAALALCLATVCQAERLNENWDYLKGDIGGPWEALRENLERKGKPENIPVWDKVTLPHCFNAWDAVDPDVTYYQGPGWYRTFIDIKNPLKNGRTLLHFEGAGQKTEVYVGLTPVGKHVGGYDEWTVDITDAVSKHRKDKELIEKYKGKIPIIVRCDNTRDLEMMPSDLSDFNVYGGLYRYVNLNYVPALSLGLRKVDAKVDVAGAEGVVTVSADLYNPTGIQSAEAEIELRAPNGSMVVTKKVKVDASKTTVSLCEFKVQQPLLWSPEEPNLYTCVVRLKSEAGVSEEQDQIGFRHFEFLKNGPFMLNGKRLLLRGTHRHEDHAGVAAAMTEDMIRTEMEMMKEMGVNFIRLGHYQQSLIVLEECDRLGILVWEEIPWCRGGIGGEVYKEQGRRMLRNMIAQHYNHPSVIIWGLGNENDWPGDTPDFDEAAVRNYMIELNTLSHELDPDRKTAIRRCEFCKDVVDVYSPSIWAGWYRGKFTDYKASTKKAVDGVDHFFHAEWGASNHARRHSETPDQNLEAVGGGSTDERDGDASLYGGPPRVSKDGDWSETYACNLIDWHLKEQETMPYLTGSAYWPFKDFSTPIRPENPVPYVNQKGVVERDFRKKEAFYVFQSYWTVEPMVHIYGATWPTRWGKAGEAKLVKVYSNCDEVELFLNGKSLGKKKRDSQNFPAAGLRWRVKFKGGENNVEAVGFKNGKQIKDNVTWGYETREWGKPAILEVTTFRDSENQTWVEVLLNDKHGVPCLDATAFVRFSLVGDGRLVDNLGTSTGANKVQVCNGRARIKVDANGGSSVVAVSSEGLKTQFISIK</sequence>
<organism evidence="8 9">
    <name type="scientific">Pontiella desulfatans</name>
    <dbReference type="NCBI Taxonomy" id="2750659"/>
    <lineage>
        <taxon>Bacteria</taxon>
        <taxon>Pseudomonadati</taxon>
        <taxon>Kiritimatiellota</taxon>
        <taxon>Kiritimatiellia</taxon>
        <taxon>Kiritimatiellales</taxon>
        <taxon>Pontiellaceae</taxon>
        <taxon>Pontiella</taxon>
    </lineage>
</organism>
<dbReference type="SUPFAM" id="SSF49785">
    <property type="entry name" value="Galactose-binding domain-like"/>
    <property type="match status" value="1"/>
</dbReference>
<gene>
    <name evidence="8" type="primary">lacZ_5</name>
    <name evidence="8" type="ORF">PDESU_01236</name>
</gene>
<protein>
    <submittedName>
        <fullName evidence="8">Beta-galactosidase</fullName>
    </submittedName>
</protein>
<dbReference type="Pfam" id="PF16355">
    <property type="entry name" value="DUF4982"/>
    <property type="match status" value="1"/>
</dbReference>
<keyword evidence="2" id="KW-0378">Hydrolase</keyword>
<feature type="domain" description="Glycoside hydrolase family 2 immunoglobulin-like beta-sandwich" evidence="5">
    <location>
        <begin position="202"/>
        <end position="299"/>
    </location>
</feature>
<evidence type="ECO:0000259" key="5">
    <source>
        <dbReference type="Pfam" id="PF00703"/>
    </source>
</evidence>
<dbReference type="AlphaFoldDB" id="A0A6C2TYJ6"/>
<dbReference type="Gene3D" id="3.20.20.80">
    <property type="entry name" value="Glycosidases"/>
    <property type="match status" value="1"/>
</dbReference>
<dbReference type="SUPFAM" id="SSF49303">
    <property type="entry name" value="beta-Galactosidase/glucuronidase domain"/>
    <property type="match status" value="1"/>
</dbReference>
<evidence type="ECO:0000313" key="9">
    <source>
        <dbReference type="Proteomes" id="UP000366872"/>
    </source>
</evidence>
<dbReference type="InterPro" id="IPR036156">
    <property type="entry name" value="Beta-gal/glucu_dom_sf"/>
</dbReference>
<proteinExistence type="inferred from homology"/>
<dbReference type="InterPro" id="IPR032311">
    <property type="entry name" value="DUF4982"/>
</dbReference>
<dbReference type="Pfam" id="PF02836">
    <property type="entry name" value="Glyco_hydro_2_C"/>
    <property type="match status" value="1"/>
</dbReference>
<dbReference type="InterPro" id="IPR006101">
    <property type="entry name" value="Glyco_hydro_2"/>
</dbReference>
<dbReference type="GO" id="GO:0004553">
    <property type="term" value="F:hydrolase activity, hydrolyzing O-glycosyl compounds"/>
    <property type="evidence" value="ECO:0007669"/>
    <property type="project" value="InterPro"/>
</dbReference>
<dbReference type="InterPro" id="IPR006103">
    <property type="entry name" value="Glyco_hydro_2_cat"/>
</dbReference>
<dbReference type="PANTHER" id="PTHR42732:SF1">
    <property type="entry name" value="BETA-MANNOSIDASE"/>
    <property type="match status" value="1"/>
</dbReference>
<feature type="region of interest" description="Disordered" evidence="4">
    <location>
        <begin position="511"/>
        <end position="547"/>
    </location>
</feature>
<dbReference type="InterPro" id="IPR006102">
    <property type="entry name" value="Ig-like_GH2"/>
</dbReference>
<dbReference type="Gene3D" id="2.60.40.10">
    <property type="entry name" value="Immunoglobulins"/>
    <property type="match status" value="3"/>
</dbReference>
<reference evidence="8 9" key="1">
    <citation type="submission" date="2019-04" db="EMBL/GenBank/DDBJ databases">
        <authorList>
            <person name="Van Vliet M D."/>
        </authorList>
    </citation>
    <scope>NUCLEOTIDE SEQUENCE [LARGE SCALE GENOMIC DNA]</scope>
    <source>
        <strain evidence="8 9">F1</strain>
    </source>
</reference>
<accession>A0A6C2TYJ6</accession>
<keyword evidence="9" id="KW-1185">Reference proteome</keyword>
<evidence type="ECO:0000259" key="6">
    <source>
        <dbReference type="Pfam" id="PF02836"/>
    </source>
</evidence>
<dbReference type="PANTHER" id="PTHR42732">
    <property type="entry name" value="BETA-GALACTOSIDASE"/>
    <property type="match status" value="1"/>
</dbReference>
<dbReference type="GO" id="GO:0005975">
    <property type="term" value="P:carbohydrate metabolic process"/>
    <property type="evidence" value="ECO:0007669"/>
    <property type="project" value="InterPro"/>
</dbReference>
<dbReference type="InterPro" id="IPR008979">
    <property type="entry name" value="Galactose-bd-like_sf"/>
</dbReference>
<evidence type="ECO:0000256" key="4">
    <source>
        <dbReference type="SAM" id="MobiDB-lite"/>
    </source>
</evidence>
<dbReference type="Gene3D" id="2.60.120.260">
    <property type="entry name" value="Galactose-binding domain-like"/>
    <property type="match status" value="1"/>
</dbReference>
<evidence type="ECO:0000256" key="3">
    <source>
        <dbReference type="ARBA" id="ARBA00023295"/>
    </source>
</evidence>
<dbReference type="Proteomes" id="UP000366872">
    <property type="component" value="Unassembled WGS sequence"/>
</dbReference>
<dbReference type="RefSeq" id="WP_136078328.1">
    <property type="nucleotide sequence ID" value="NZ_CAAHFG010000001.1"/>
</dbReference>
<evidence type="ECO:0000259" key="7">
    <source>
        <dbReference type="Pfam" id="PF16355"/>
    </source>
</evidence>
<dbReference type="PRINTS" id="PR00132">
    <property type="entry name" value="GLHYDRLASE2"/>
</dbReference>
<evidence type="ECO:0000256" key="2">
    <source>
        <dbReference type="ARBA" id="ARBA00022801"/>
    </source>
</evidence>
<dbReference type="SUPFAM" id="SSF51445">
    <property type="entry name" value="(Trans)glycosidases"/>
    <property type="match status" value="1"/>
</dbReference>
<comment type="similarity">
    <text evidence="1">Belongs to the glycosyl hydrolase 2 family.</text>
</comment>
<feature type="domain" description="Glycoside hydrolase family 2 catalytic" evidence="6">
    <location>
        <begin position="304"/>
        <end position="481"/>
    </location>
</feature>